<dbReference type="EMBL" id="FMTY01000006">
    <property type="protein sequence ID" value="SCX16268.1"/>
    <property type="molecule type" value="Genomic_DNA"/>
</dbReference>
<name>A0A1G4W3U7_9FLAO</name>
<organism evidence="1 2">
    <name type="scientific">Flavobacterium saliperosum</name>
    <dbReference type="NCBI Taxonomy" id="329186"/>
    <lineage>
        <taxon>Bacteria</taxon>
        <taxon>Pseudomonadati</taxon>
        <taxon>Bacteroidota</taxon>
        <taxon>Flavobacteriia</taxon>
        <taxon>Flavobacteriales</taxon>
        <taxon>Flavobacteriaceae</taxon>
        <taxon>Flavobacterium</taxon>
    </lineage>
</organism>
<sequence>MQKWLAVFGLIFLVSCKPKQLVAEKGAAENVAVSKIISGHYANSKNFETVHIKANARYEDDKQTQNVTAEIRIKKDEKILVIVRFFGITMAKAMITPEKVSYYEKINGKYFEGNYSLLSNWLGTDLDYQKVQNLFLGLALDDLTKGKYEESVENNLHKLKSKNNGAIEKEFLFEGANFLLKKEILTQKKEDRTLEINYLSHKESPKGIMPFDIFIQAFQKEKVSIQIGYNSVAFDEGLSFSYDVPEGYEQIFID</sequence>
<accession>A0A1G4W3U7</accession>
<dbReference type="Pfam" id="PF14125">
    <property type="entry name" value="DUF4292"/>
    <property type="match status" value="1"/>
</dbReference>
<dbReference type="PROSITE" id="PS51257">
    <property type="entry name" value="PROKAR_LIPOPROTEIN"/>
    <property type="match status" value="1"/>
</dbReference>
<dbReference type="InterPro" id="IPR025634">
    <property type="entry name" value="DUF4292"/>
</dbReference>
<dbReference type="RefSeq" id="WP_035654370.1">
    <property type="nucleotide sequence ID" value="NZ_CBCSBQ010000010.1"/>
</dbReference>
<gene>
    <name evidence="1" type="ORF">SAMN02927925_02365</name>
</gene>
<evidence type="ECO:0008006" key="3">
    <source>
        <dbReference type="Google" id="ProtNLM"/>
    </source>
</evidence>
<dbReference type="STRING" id="329186.SAMN02927925_02365"/>
<dbReference type="AlphaFoldDB" id="A0A1G4W3U7"/>
<dbReference type="Gene3D" id="2.50.20.10">
    <property type="entry name" value="Lipoprotein localisation LolA/LolB/LppX"/>
    <property type="match status" value="1"/>
</dbReference>
<evidence type="ECO:0000313" key="1">
    <source>
        <dbReference type="EMBL" id="SCX16268.1"/>
    </source>
</evidence>
<proteinExistence type="predicted"/>
<protein>
    <recommendedName>
        <fullName evidence="3">DUF4292 domain-containing protein</fullName>
    </recommendedName>
</protein>
<evidence type="ECO:0000313" key="2">
    <source>
        <dbReference type="Proteomes" id="UP000182124"/>
    </source>
</evidence>
<reference evidence="1 2" key="1">
    <citation type="submission" date="2016-10" db="EMBL/GenBank/DDBJ databases">
        <authorList>
            <person name="de Groot N.N."/>
        </authorList>
    </citation>
    <scope>NUCLEOTIDE SEQUENCE [LARGE SCALE GENOMIC DNA]</scope>
    <source>
        <strain evidence="1 2">CGMCC 1.3801</strain>
    </source>
</reference>
<dbReference type="Proteomes" id="UP000182124">
    <property type="component" value="Unassembled WGS sequence"/>
</dbReference>